<dbReference type="GO" id="GO:0005886">
    <property type="term" value="C:plasma membrane"/>
    <property type="evidence" value="ECO:0007669"/>
    <property type="project" value="TreeGrafter"/>
</dbReference>
<name>A0A347ZNN5_9CHLR</name>
<dbReference type="OrthoDB" id="1881226at2"/>
<dbReference type="SUPFAM" id="SSF51735">
    <property type="entry name" value="NAD(P)-binding Rossmann-fold domains"/>
    <property type="match status" value="1"/>
</dbReference>
<organism evidence="2 3">
    <name type="scientific">Pelolinea submarina</name>
    <dbReference type="NCBI Taxonomy" id="913107"/>
    <lineage>
        <taxon>Bacteria</taxon>
        <taxon>Bacillati</taxon>
        <taxon>Chloroflexota</taxon>
        <taxon>Anaerolineae</taxon>
        <taxon>Anaerolineales</taxon>
        <taxon>Anaerolineaceae</taxon>
        <taxon>Pelolinea</taxon>
    </lineage>
</organism>
<reference evidence="2 3" key="1">
    <citation type="submission" date="2018-08" db="EMBL/GenBank/DDBJ databases">
        <title>Genomic Encyclopedia of Type Strains, Phase IV (KMG-IV): sequencing the most valuable type-strain genomes for metagenomic binning, comparative biology and taxonomic classification.</title>
        <authorList>
            <person name="Goeker M."/>
        </authorList>
    </citation>
    <scope>NUCLEOTIDE SEQUENCE [LARGE SCALE GENOMIC DNA]</scope>
    <source>
        <strain evidence="2 3">DSM 23923</strain>
    </source>
</reference>
<dbReference type="SMART" id="SM01003">
    <property type="entry name" value="AlaDh_PNT_N"/>
    <property type="match status" value="1"/>
</dbReference>
<dbReference type="Proteomes" id="UP000256388">
    <property type="component" value="Unassembled WGS sequence"/>
</dbReference>
<dbReference type="Gene3D" id="3.40.50.720">
    <property type="entry name" value="NAD(P)-binding Rossmann-like Domain"/>
    <property type="match status" value="2"/>
</dbReference>
<keyword evidence="3" id="KW-1185">Reference proteome</keyword>
<dbReference type="InterPro" id="IPR036291">
    <property type="entry name" value="NAD(P)-bd_dom_sf"/>
</dbReference>
<dbReference type="EMBL" id="QUMS01000002">
    <property type="protein sequence ID" value="REG08519.1"/>
    <property type="molecule type" value="Genomic_DNA"/>
</dbReference>
<dbReference type="Pfam" id="PF05222">
    <property type="entry name" value="AlaDh_PNT_N"/>
    <property type="match status" value="1"/>
</dbReference>
<sequence>MIEKKVSVGFPIMREEENERRAFLPHFIQQLARIGFEVVIEEDYGLALEFTLADYQCEGCAIRSASRAEVFGQDYVVILRSPHDEEFDLISPASCLISMLHFPTRPLRVQLLKEKGIRAISMDSIVNDFNIRLIENMKAVAWNGLEAVFGELQEQNPNLVREDGNPWQVLVLGTGLVGKQALDAATKFGRQEWNEEHMRHNGNGVLPQAAGRNITSNRQRMLALLRESHIIVDSTQRRDTSRPVIPNDWLAECRPEAILVDLSVDPYTLDANPPVVKGIEGIPQGTLDQYVFEPDDTKWDTSVPQNIPSKNRRKTVSCYSWPGIYPKRCMRVYGQQLLPMMRVLALKNYDILSPEGPHFERALYRARLDTFLNDNKIKFF</sequence>
<dbReference type="AlphaFoldDB" id="A0A347ZNN5"/>
<gene>
    <name evidence="2" type="ORF">DFR64_1887</name>
</gene>
<protein>
    <submittedName>
        <fullName evidence="2">Alanine dehydrogenase</fullName>
    </submittedName>
</protein>
<evidence type="ECO:0000313" key="3">
    <source>
        <dbReference type="Proteomes" id="UP000256388"/>
    </source>
</evidence>
<dbReference type="GO" id="GO:0000286">
    <property type="term" value="F:alanine dehydrogenase activity"/>
    <property type="evidence" value="ECO:0007669"/>
    <property type="project" value="TreeGrafter"/>
</dbReference>
<dbReference type="RefSeq" id="WP_116225172.1">
    <property type="nucleotide sequence ID" value="NZ_AP018437.1"/>
</dbReference>
<evidence type="ECO:0000259" key="1">
    <source>
        <dbReference type="SMART" id="SM01003"/>
    </source>
</evidence>
<dbReference type="PANTHER" id="PTHR42795:SF1">
    <property type="entry name" value="ALANINE DEHYDROGENASE"/>
    <property type="match status" value="1"/>
</dbReference>
<accession>A0A347ZNN5</accession>
<dbReference type="GO" id="GO:0006524">
    <property type="term" value="P:alanine catabolic process"/>
    <property type="evidence" value="ECO:0007669"/>
    <property type="project" value="TreeGrafter"/>
</dbReference>
<dbReference type="PANTHER" id="PTHR42795">
    <property type="entry name" value="ALANINE DEHYDROGENASE"/>
    <property type="match status" value="1"/>
</dbReference>
<proteinExistence type="predicted"/>
<comment type="caution">
    <text evidence="2">The sequence shown here is derived from an EMBL/GenBank/DDBJ whole genome shotgun (WGS) entry which is preliminary data.</text>
</comment>
<feature type="domain" description="Alanine dehydrogenase/pyridine nucleotide transhydrogenase N-terminal" evidence="1">
    <location>
        <begin position="9"/>
        <end position="141"/>
    </location>
</feature>
<evidence type="ECO:0000313" key="2">
    <source>
        <dbReference type="EMBL" id="REG08519.1"/>
    </source>
</evidence>
<dbReference type="SUPFAM" id="SSF52283">
    <property type="entry name" value="Formate/glycerate dehydrogenase catalytic domain-like"/>
    <property type="match status" value="1"/>
</dbReference>
<dbReference type="InterPro" id="IPR007886">
    <property type="entry name" value="AlaDH/PNT_N"/>
</dbReference>